<accession>A0A016SJK2</accession>
<dbReference type="Proteomes" id="UP000024635">
    <property type="component" value="Unassembled WGS sequence"/>
</dbReference>
<sequence length="68" mass="7702">MCIDPCRSDSDEDRYASFVVGPDRTTTHYKLFYVIGCYSTQKGMNRKKNHVNSPAIMLTLNGVPLSEE</sequence>
<comment type="caution">
    <text evidence="1">The sequence shown here is derived from an EMBL/GenBank/DDBJ whole genome shotgun (WGS) entry which is preliminary data.</text>
</comment>
<gene>
    <name evidence="1" type="primary">Acey_s0219.g2481</name>
    <name evidence="1" type="ORF">Y032_0219g2481</name>
</gene>
<dbReference type="EMBL" id="JARK01001555">
    <property type="protein sequence ID" value="EYB90527.1"/>
    <property type="molecule type" value="Genomic_DNA"/>
</dbReference>
<evidence type="ECO:0000313" key="2">
    <source>
        <dbReference type="Proteomes" id="UP000024635"/>
    </source>
</evidence>
<proteinExistence type="predicted"/>
<reference evidence="2" key="1">
    <citation type="journal article" date="2015" name="Nat. Genet.">
        <title>The genome and transcriptome of the zoonotic hookworm Ancylostoma ceylanicum identify infection-specific gene families.</title>
        <authorList>
            <person name="Schwarz E.M."/>
            <person name="Hu Y."/>
            <person name="Antoshechkin I."/>
            <person name="Miller M.M."/>
            <person name="Sternberg P.W."/>
            <person name="Aroian R.V."/>
        </authorList>
    </citation>
    <scope>NUCLEOTIDE SEQUENCE</scope>
    <source>
        <strain evidence="2">HY135</strain>
    </source>
</reference>
<protein>
    <submittedName>
        <fullName evidence="1">Uncharacterized protein</fullName>
    </submittedName>
</protein>
<dbReference type="AlphaFoldDB" id="A0A016SJK2"/>
<evidence type="ECO:0000313" key="1">
    <source>
        <dbReference type="EMBL" id="EYB90527.1"/>
    </source>
</evidence>
<name>A0A016SJK2_9BILA</name>
<keyword evidence="2" id="KW-1185">Reference proteome</keyword>
<organism evidence="1 2">
    <name type="scientific">Ancylostoma ceylanicum</name>
    <dbReference type="NCBI Taxonomy" id="53326"/>
    <lineage>
        <taxon>Eukaryota</taxon>
        <taxon>Metazoa</taxon>
        <taxon>Ecdysozoa</taxon>
        <taxon>Nematoda</taxon>
        <taxon>Chromadorea</taxon>
        <taxon>Rhabditida</taxon>
        <taxon>Rhabditina</taxon>
        <taxon>Rhabditomorpha</taxon>
        <taxon>Strongyloidea</taxon>
        <taxon>Ancylostomatidae</taxon>
        <taxon>Ancylostomatinae</taxon>
        <taxon>Ancylostoma</taxon>
    </lineage>
</organism>